<dbReference type="Gene3D" id="3.90.1200.10">
    <property type="match status" value="1"/>
</dbReference>
<dbReference type="SUPFAM" id="SSF56112">
    <property type="entry name" value="Protein kinase-like (PK-like)"/>
    <property type="match status" value="1"/>
</dbReference>
<dbReference type="EMBL" id="CADCVT010000205">
    <property type="protein sequence ID" value="CAA9502973.1"/>
    <property type="molecule type" value="Genomic_DNA"/>
</dbReference>
<protein>
    <recommendedName>
        <fullName evidence="1">Aminoglycoside phosphotransferase domain-containing protein</fullName>
    </recommendedName>
</protein>
<organism evidence="2">
    <name type="scientific">uncultured Solirubrobacteraceae bacterium</name>
    <dbReference type="NCBI Taxonomy" id="1162706"/>
    <lineage>
        <taxon>Bacteria</taxon>
        <taxon>Bacillati</taxon>
        <taxon>Actinomycetota</taxon>
        <taxon>Thermoleophilia</taxon>
        <taxon>Solirubrobacterales</taxon>
        <taxon>Solirubrobacteraceae</taxon>
        <taxon>environmental samples</taxon>
    </lineage>
</organism>
<dbReference type="InterPro" id="IPR011009">
    <property type="entry name" value="Kinase-like_dom_sf"/>
</dbReference>
<dbReference type="InterPro" id="IPR002575">
    <property type="entry name" value="Aminoglycoside_PTrfase"/>
</dbReference>
<evidence type="ECO:0000259" key="1">
    <source>
        <dbReference type="Pfam" id="PF01636"/>
    </source>
</evidence>
<dbReference type="AlphaFoldDB" id="A0A6J4SR12"/>
<feature type="non-terminal residue" evidence="2">
    <location>
        <position position="1"/>
    </location>
</feature>
<accession>A0A6J4SR12</accession>
<dbReference type="Pfam" id="PF01636">
    <property type="entry name" value="APH"/>
    <property type="match status" value="1"/>
</dbReference>
<evidence type="ECO:0000313" key="2">
    <source>
        <dbReference type="EMBL" id="CAA9502973.1"/>
    </source>
</evidence>
<feature type="domain" description="Aminoglycoside phosphotransferase" evidence="1">
    <location>
        <begin position="28"/>
        <end position="164"/>
    </location>
</feature>
<reference evidence="2" key="1">
    <citation type="submission" date="2020-02" db="EMBL/GenBank/DDBJ databases">
        <authorList>
            <person name="Meier V. D."/>
        </authorList>
    </citation>
    <scope>NUCLEOTIDE SEQUENCE</scope>
    <source>
        <strain evidence="2">AVDCRST_MAG85</strain>
    </source>
</reference>
<gene>
    <name evidence="2" type="ORF">AVDCRST_MAG85-1881</name>
</gene>
<proteinExistence type="predicted"/>
<sequence length="235" mass="24309">PPQVRDRLAVPLAAGSLPLASWVAEPRLPGSPLPLPIAPALLADTVNFLAELFTAVSHDAPRSSLADAADVVAAAVPAPQAAAVGALADRLEERLSGLPRGFAHGDFWATNLLVDSGRLTGVVDWSGAGGGRLPLADLLHLVTSEQVSRTERPLGEVVTGWLLPAAQRGALPGVSALCGSLGLALEGAVVRDLAIAYWLEHVAFHLSSYADRAMRPGWLGPNVVEVISSIVDTGL</sequence>
<name>A0A6J4SR12_9ACTN</name>